<reference evidence="1 2" key="1">
    <citation type="journal article" date="2018" name="Front. Plant Sci.">
        <title>Red Clover (Trifolium pratense) and Zigzag Clover (T. medium) - A Picture of Genomic Similarities and Differences.</title>
        <authorList>
            <person name="Dluhosova J."/>
            <person name="Istvanek J."/>
            <person name="Nedelnik J."/>
            <person name="Repkova J."/>
        </authorList>
    </citation>
    <scope>NUCLEOTIDE SEQUENCE [LARGE SCALE GENOMIC DNA]</scope>
    <source>
        <strain evidence="2">cv. 10/8</strain>
        <tissue evidence="1">Leaf</tissue>
    </source>
</reference>
<feature type="non-terminal residue" evidence="1">
    <location>
        <position position="19"/>
    </location>
</feature>
<dbReference type="AlphaFoldDB" id="A0A392USA4"/>
<keyword evidence="2" id="KW-1185">Reference proteome</keyword>
<dbReference type="EMBL" id="LXQA010887769">
    <property type="protein sequence ID" value="MCI75637.1"/>
    <property type="molecule type" value="Genomic_DNA"/>
</dbReference>
<protein>
    <submittedName>
        <fullName evidence="1">Uncharacterized protein</fullName>
    </submittedName>
</protein>
<accession>A0A392USA4</accession>
<evidence type="ECO:0000313" key="1">
    <source>
        <dbReference type="EMBL" id="MCI75637.1"/>
    </source>
</evidence>
<proteinExistence type="predicted"/>
<comment type="caution">
    <text evidence="1">The sequence shown here is derived from an EMBL/GenBank/DDBJ whole genome shotgun (WGS) entry which is preliminary data.</text>
</comment>
<sequence>MTSLAAAAAFFADLDELHD</sequence>
<organism evidence="1 2">
    <name type="scientific">Trifolium medium</name>
    <dbReference type="NCBI Taxonomy" id="97028"/>
    <lineage>
        <taxon>Eukaryota</taxon>
        <taxon>Viridiplantae</taxon>
        <taxon>Streptophyta</taxon>
        <taxon>Embryophyta</taxon>
        <taxon>Tracheophyta</taxon>
        <taxon>Spermatophyta</taxon>
        <taxon>Magnoliopsida</taxon>
        <taxon>eudicotyledons</taxon>
        <taxon>Gunneridae</taxon>
        <taxon>Pentapetalae</taxon>
        <taxon>rosids</taxon>
        <taxon>fabids</taxon>
        <taxon>Fabales</taxon>
        <taxon>Fabaceae</taxon>
        <taxon>Papilionoideae</taxon>
        <taxon>50 kb inversion clade</taxon>
        <taxon>NPAAA clade</taxon>
        <taxon>Hologalegina</taxon>
        <taxon>IRL clade</taxon>
        <taxon>Trifolieae</taxon>
        <taxon>Trifolium</taxon>
    </lineage>
</organism>
<dbReference type="Proteomes" id="UP000265520">
    <property type="component" value="Unassembled WGS sequence"/>
</dbReference>
<evidence type="ECO:0000313" key="2">
    <source>
        <dbReference type="Proteomes" id="UP000265520"/>
    </source>
</evidence>
<name>A0A392USA4_9FABA</name>